<keyword evidence="5 8" id="KW-1133">Transmembrane helix</keyword>
<feature type="transmembrane region" description="Helical" evidence="8">
    <location>
        <begin position="59"/>
        <end position="78"/>
    </location>
</feature>
<evidence type="ECO:0000256" key="8">
    <source>
        <dbReference type="SAM" id="Phobius"/>
    </source>
</evidence>
<dbReference type="Pfam" id="PF00893">
    <property type="entry name" value="Multi_Drug_Res"/>
    <property type="match status" value="1"/>
</dbReference>
<dbReference type="InterPro" id="IPR045324">
    <property type="entry name" value="Small_multidrug_res"/>
</dbReference>
<dbReference type="InterPro" id="IPR000390">
    <property type="entry name" value="Small_drug/metabolite_transptr"/>
</dbReference>
<proteinExistence type="inferred from homology"/>
<evidence type="ECO:0000256" key="5">
    <source>
        <dbReference type="ARBA" id="ARBA00022989"/>
    </source>
</evidence>
<comment type="subcellular location">
    <subcellularLocation>
        <location evidence="1 7">Cell membrane</location>
        <topology evidence="1 7">Multi-pass membrane protein</topology>
    </subcellularLocation>
</comment>
<dbReference type="STRING" id="319970.RV00_GL002488"/>
<protein>
    <submittedName>
        <fullName evidence="9">SMR family multidrug resistance protein</fullName>
    </submittedName>
</protein>
<feature type="transmembrane region" description="Helical" evidence="8">
    <location>
        <begin position="84"/>
        <end position="103"/>
    </location>
</feature>
<sequence>MAWVALIVAGAFEVFWATMMKLSEGFSRLNFSILTLIGMAASFFFLAKSLHALSMSLAYPIWTGIGAVGSIIVGLLFFHDHLSLLTSFFVLLLIIGIIGIKVTSGH</sequence>
<dbReference type="PANTHER" id="PTHR30561">
    <property type="entry name" value="SMR FAMILY PROTON-DEPENDENT DRUG EFFLUX TRANSPORTER SUGE"/>
    <property type="match status" value="1"/>
</dbReference>
<comment type="caution">
    <text evidence="9">The sequence shown here is derived from an EMBL/GenBank/DDBJ whole genome shotgun (WGS) entry which is preliminary data.</text>
</comment>
<keyword evidence="2" id="KW-0813">Transport</keyword>
<dbReference type="OrthoDB" id="21828at2"/>
<reference evidence="9 10" key="1">
    <citation type="submission" date="2014-12" db="EMBL/GenBank/DDBJ databases">
        <title>Draft genome sequences of 29 type strains of Enterococci.</title>
        <authorList>
            <person name="Zhong Z."/>
            <person name="Sun Z."/>
            <person name="Liu W."/>
            <person name="Zhang W."/>
            <person name="Zhang H."/>
        </authorList>
    </citation>
    <scope>NUCLEOTIDE SEQUENCE [LARGE SCALE GENOMIC DNA]</scope>
    <source>
        <strain evidence="9 10">DSM 22802</strain>
    </source>
</reference>
<accession>A0A1L8SV68</accession>
<dbReference type="AlphaFoldDB" id="A0A1L8SV68"/>
<dbReference type="FunFam" id="1.10.3730.20:FF:000001">
    <property type="entry name" value="Quaternary ammonium compound resistance transporter SugE"/>
    <property type="match status" value="1"/>
</dbReference>
<evidence type="ECO:0000256" key="2">
    <source>
        <dbReference type="ARBA" id="ARBA00022448"/>
    </source>
</evidence>
<organism evidence="9 10">
    <name type="scientific">Enterococcus devriesei</name>
    <dbReference type="NCBI Taxonomy" id="319970"/>
    <lineage>
        <taxon>Bacteria</taxon>
        <taxon>Bacillati</taxon>
        <taxon>Bacillota</taxon>
        <taxon>Bacilli</taxon>
        <taxon>Lactobacillales</taxon>
        <taxon>Enterococcaceae</taxon>
        <taxon>Enterococcus</taxon>
    </lineage>
</organism>
<dbReference type="GO" id="GO:0005886">
    <property type="term" value="C:plasma membrane"/>
    <property type="evidence" value="ECO:0007669"/>
    <property type="project" value="UniProtKB-SubCell"/>
</dbReference>
<evidence type="ECO:0000256" key="1">
    <source>
        <dbReference type="ARBA" id="ARBA00004651"/>
    </source>
</evidence>
<evidence type="ECO:0000256" key="7">
    <source>
        <dbReference type="RuleBase" id="RU003942"/>
    </source>
</evidence>
<comment type="similarity">
    <text evidence="7">Belongs to the drug/metabolite transporter (DMT) superfamily. Small multidrug resistance (SMR) (TC 2.A.7.1) family.</text>
</comment>
<dbReference type="RefSeq" id="WP_071862286.1">
    <property type="nucleotide sequence ID" value="NZ_CAURXW010000036.1"/>
</dbReference>
<dbReference type="GO" id="GO:0022857">
    <property type="term" value="F:transmembrane transporter activity"/>
    <property type="evidence" value="ECO:0007669"/>
    <property type="project" value="InterPro"/>
</dbReference>
<dbReference type="Proteomes" id="UP000183700">
    <property type="component" value="Unassembled WGS sequence"/>
</dbReference>
<keyword evidence="3" id="KW-1003">Cell membrane</keyword>
<dbReference type="SUPFAM" id="SSF103481">
    <property type="entry name" value="Multidrug resistance efflux transporter EmrE"/>
    <property type="match status" value="1"/>
</dbReference>
<keyword evidence="6 8" id="KW-0472">Membrane</keyword>
<evidence type="ECO:0000256" key="4">
    <source>
        <dbReference type="ARBA" id="ARBA00022692"/>
    </source>
</evidence>
<gene>
    <name evidence="9" type="ORF">RV00_GL002488</name>
</gene>
<dbReference type="EMBL" id="JXKM01000005">
    <property type="protein sequence ID" value="OJG35734.1"/>
    <property type="molecule type" value="Genomic_DNA"/>
</dbReference>
<name>A0A1L8SV68_9ENTE</name>
<dbReference type="PANTHER" id="PTHR30561:SF0">
    <property type="entry name" value="GUANIDINIUM EXPORTER"/>
    <property type="match status" value="1"/>
</dbReference>
<feature type="transmembrane region" description="Helical" evidence="8">
    <location>
        <begin position="27"/>
        <end position="47"/>
    </location>
</feature>
<evidence type="ECO:0000256" key="6">
    <source>
        <dbReference type="ARBA" id="ARBA00023136"/>
    </source>
</evidence>
<keyword evidence="4 7" id="KW-0812">Transmembrane</keyword>
<evidence type="ECO:0000313" key="10">
    <source>
        <dbReference type="Proteomes" id="UP000183700"/>
    </source>
</evidence>
<dbReference type="InterPro" id="IPR037185">
    <property type="entry name" value="EmrE-like"/>
</dbReference>
<keyword evidence="10" id="KW-1185">Reference proteome</keyword>
<dbReference type="Gene3D" id="1.10.3730.20">
    <property type="match status" value="1"/>
</dbReference>
<evidence type="ECO:0000256" key="3">
    <source>
        <dbReference type="ARBA" id="ARBA00022475"/>
    </source>
</evidence>
<evidence type="ECO:0000313" key="9">
    <source>
        <dbReference type="EMBL" id="OJG35734.1"/>
    </source>
</evidence>